<sequence>MSKQTSLSYPSLRSTSTQCGENDEDDLTLSQEIPTQSLYTHLQRFESGDERLSWRMLMEWFVEAVIGIDSFRSEHPTARPLTFDNIRIDASSTIFITFPSSQQPSISGSLSSDISTFCTFFLRVHRTLEDQHQLILPLDYKQEDVVFARIMVALVEHFVPSDPLHPNSSSEDHFQYFLDCFRSIPKSEDRFQGPFPLYDLAESFTRFVLHPQNRNSLIPANHPLQCADAAESSKQILDAVKKVKQTHSMEAVRNVYHDWEEWVTMMEMVEQNVLSLADLSFLQTPCFRSTLESLQTKHQLQAFSNQLEKNSGILSLSNEIYAHTPPPFDSDLSINATNVSSSAISTEMSLPSELSSSDVPTHSSGQLVFSTHSIIRHSQHILSTIHSLKTRPRPKSFPWNIRQYVSPESDFDCVYQPRPHFVDQDEKFDTSLFDETDDLIVVSSLRRCRAVVEATQSTKCVVDVNSFRNLLISALHSSNPVIETESRVLFFKLVDLDKMFDDPLDVRFASLRKAFHEGTFWEKMTLLRLWARWFDFQRDSAQTQNMRTSDFDFKGFLAADLRDTLLFDEACLFIGRFFLYHTALISFDWKMDFLLSFEKRHQMMSRLSNCPSSSSDHEGSRPDLRQLAIILGSFLSRVRGYDFPSELTELITIDLNFNPATFTFSVNPAFFLSYTSINPRHRHSFFPMDLMFERTLRDNPNLFFNSLSSVSVCTSRKFLHTPSIGLHSLLLRSPKLTLDKQATMRLVYMLFVHASNQDTTQSDILTLFRCYPPPRLIDTLLGLPPRHIGTPPTAPPFVRLFDVWVRYLSLFRVFGVYTAPFGACASLVEVFKMLAPFDSSMKRDDLDMLRDVGEIVMSLHWLSIPVHFDSPLLCHLPSLAGAQRGGLQKLSSHSGIPSLLTTHNTDSDWERILSILRNQVNPNDAIQLVSFNYSPIELYVLDFFMKNLQFRFPALVSASFEFFLRFVSSSSHSVRIHLLKQGLLDRIVVAVSNSSFLDDYEKGIAVIGILLTTIRRDRQKRRLRTFDFHRHLNADRMALTECEETRKITVIYQDFADLSRQTHQKVVQNPNLNDWED</sequence>
<gene>
    <name evidence="2" type="ORF">BLNAU_12160</name>
</gene>
<dbReference type="EMBL" id="JARBJD010000098">
    <property type="protein sequence ID" value="KAK2952839.1"/>
    <property type="molecule type" value="Genomic_DNA"/>
</dbReference>
<comment type="caution">
    <text evidence="2">The sequence shown here is derived from an EMBL/GenBank/DDBJ whole genome shotgun (WGS) entry which is preliminary data.</text>
</comment>
<reference evidence="2 3" key="1">
    <citation type="journal article" date="2022" name="bioRxiv">
        <title>Genomics of Preaxostyla Flagellates Illuminates Evolutionary Transitions and the Path Towards Mitochondrial Loss.</title>
        <authorList>
            <person name="Novak L.V.F."/>
            <person name="Treitli S.C."/>
            <person name="Pyrih J."/>
            <person name="Halakuc P."/>
            <person name="Pipaliya S.V."/>
            <person name="Vacek V."/>
            <person name="Brzon O."/>
            <person name="Soukal P."/>
            <person name="Eme L."/>
            <person name="Dacks J.B."/>
            <person name="Karnkowska A."/>
            <person name="Elias M."/>
            <person name="Hampl V."/>
        </authorList>
    </citation>
    <scope>NUCLEOTIDE SEQUENCE [LARGE SCALE GENOMIC DNA]</scope>
    <source>
        <strain evidence="2">NAU3</strain>
        <tissue evidence="2">Gut</tissue>
    </source>
</reference>
<proteinExistence type="predicted"/>
<feature type="compositionally biased region" description="Polar residues" evidence="1">
    <location>
        <begin position="1"/>
        <end position="20"/>
    </location>
</feature>
<evidence type="ECO:0000313" key="2">
    <source>
        <dbReference type="EMBL" id="KAK2952839.1"/>
    </source>
</evidence>
<protein>
    <submittedName>
        <fullName evidence="2">Uncharacterized protein</fullName>
    </submittedName>
</protein>
<organism evidence="2 3">
    <name type="scientific">Blattamonas nauphoetae</name>
    <dbReference type="NCBI Taxonomy" id="2049346"/>
    <lineage>
        <taxon>Eukaryota</taxon>
        <taxon>Metamonada</taxon>
        <taxon>Preaxostyla</taxon>
        <taxon>Oxymonadida</taxon>
        <taxon>Blattamonas</taxon>
    </lineage>
</organism>
<accession>A0ABQ9XPW6</accession>
<name>A0ABQ9XPW6_9EUKA</name>
<evidence type="ECO:0000313" key="3">
    <source>
        <dbReference type="Proteomes" id="UP001281761"/>
    </source>
</evidence>
<feature type="region of interest" description="Disordered" evidence="1">
    <location>
        <begin position="1"/>
        <end position="24"/>
    </location>
</feature>
<evidence type="ECO:0000256" key="1">
    <source>
        <dbReference type="SAM" id="MobiDB-lite"/>
    </source>
</evidence>
<dbReference type="Proteomes" id="UP001281761">
    <property type="component" value="Unassembled WGS sequence"/>
</dbReference>
<keyword evidence="3" id="KW-1185">Reference proteome</keyword>